<sequence>MRTCIIIILTLTFSVNNLYGQNNLNKSITKFEADCSDAVSTEDQPNEFTLLKLDSKSGTSILNFEIVANCAQKNKGLISIVGDTLKIDNTDMSTPETKRYEILDSAGNVVEIVEETYVADIAFCDCLVNFYYELSTSLANINFLTFHERTFELARTK</sequence>
<reference evidence="2" key="1">
    <citation type="journal article" date="2019" name="Int. J. Syst. Evol. Microbiol.">
        <title>The Global Catalogue of Microorganisms (GCM) 10K type strain sequencing project: providing services to taxonomists for standard genome sequencing and annotation.</title>
        <authorList>
            <consortium name="The Broad Institute Genomics Platform"/>
            <consortium name="The Broad Institute Genome Sequencing Center for Infectious Disease"/>
            <person name="Wu L."/>
            <person name="Ma J."/>
        </authorList>
    </citation>
    <scope>NUCLEOTIDE SEQUENCE [LARGE SCALE GENOMIC DNA]</scope>
    <source>
        <strain evidence="2">CGMCC 1.15111</strain>
    </source>
</reference>
<comment type="caution">
    <text evidence="1">The sequence shown here is derived from an EMBL/GenBank/DDBJ whole genome shotgun (WGS) entry which is preliminary data.</text>
</comment>
<accession>A0ABQ3I6V6</accession>
<keyword evidence="2" id="KW-1185">Reference proteome</keyword>
<gene>
    <name evidence="1" type="ORF">GCM10011340_17480</name>
</gene>
<evidence type="ECO:0000313" key="2">
    <source>
        <dbReference type="Proteomes" id="UP000658258"/>
    </source>
</evidence>
<name>A0ABQ3I6V6_9BACT</name>
<dbReference type="Proteomes" id="UP000658258">
    <property type="component" value="Unassembled WGS sequence"/>
</dbReference>
<dbReference type="EMBL" id="BNAG01000002">
    <property type="protein sequence ID" value="GHE62721.1"/>
    <property type="molecule type" value="Genomic_DNA"/>
</dbReference>
<protein>
    <submittedName>
        <fullName evidence="1">Uncharacterized protein</fullName>
    </submittedName>
</protein>
<organism evidence="1 2">
    <name type="scientific">Roseivirga thermotolerans</name>
    <dbReference type="NCBI Taxonomy" id="1758176"/>
    <lineage>
        <taxon>Bacteria</taxon>
        <taxon>Pseudomonadati</taxon>
        <taxon>Bacteroidota</taxon>
        <taxon>Cytophagia</taxon>
        <taxon>Cytophagales</taxon>
        <taxon>Roseivirgaceae</taxon>
        <taxon>Roseivirga</taxon>
    </lineage>
</organism>
<proteinExistence type="predicted"/>
<evidence type="ECO:0000313" key="1">
    <source>
        <dbReference type="EMBL" id="GHE62721.1"/>
    </source>
</evidence>